<organism evidence="3 4">
    <name type="scientific">Chlamydomonas eustigma</name>
    <dbReference type="NCBI Taxonomy" id="1157962"/>
    <lineage>
        <taxon>Eukaryota</taxon>
        <taxon>Viridiplantae</taxon>
        <taxon>Chlorophyta</taxon>
        <taxon>core chlorophytes</taxon>
        <taxon>Chlorophyceae</taxon>
        <taxon>CS clade</taxon>
        <taxon>Chlamydomonadales</taxon>
        <taxon>Chlamydomonadaceae</taxon>
        <taxon>Chlamydomonas</taxon>
    </lineage>
</organism>
<keyword evidence="1" id="KW-0732">Signal</keyword>
<proteinExistence type="predicted"/>
<protein>
    <recommendedName>
        <fullName evidence="2">Polysaccharide pyruvyl transferase domain-containing protein</fullName>
    </recommendedName>
</protein>
<accession>A0A250XJV6</accession>
<feature type="domain" description="Polysaccharide pyruvyl transferase" evidence="2">
    <location>
        <begin position="197"/>
        <end position="474"/>
    </location>
</feature>
<evidence type="ECO:0000259" key="2">
    <source>
        <dbReference type="Pfam" id="PF04230"/>
    </source>
</evidence>
<dbReference type="Proteomes" id="UP000232323">
    <property type="component" value="Unassembled WGS sequence"/>
</dbReference>
<dbReference type="OrthoDB" id="561400at2759"/>
<feature type="chain" id="PRO_5012219610" description="Polysaccharide pyruvyl transferase domain-containing protein" evidence="1">
    <location>
        <begin position="20"/>
        <end position="592"/>
    </location>
</feature>
<dbReference type="AlphaFoldDB" id="A0A250XJV6"/>
<evidence type="ECO:0000256" key="1">
    <source>
        <dbReference type="SAM" id="SignalP"/>
    </source>
</evidence>
<reference evidence="3 4" key="1">
    <citation type="submission" date="2017-08" db="EMBL/GenBank/DDBJ databases">
        <title>Acidophilic green algal genome provides insights into adaptation to an acidic environment.</title>
        <authorList>
            <person name="Hirooka S."/>
            <person name="Hirose Y."/>
            <person name="Kanesaki Y."/>
            <person name="Higuchi S."/>
            <person name="Fujiwara T."/>
            <person name="Onuma R."/>
            <person name="Era A."/>
            <person name="Ohbayashi R."/>
            <person name="Uzuka A."/>
            <person name="Nozaki H."/>
            <person name="Yoshikawa H."/>
            <person name="Miyagishima S.Y."/>
        </authorList>
    </citation>
    <scope>NUCLEOTIDE SEQUENCE [LARGE SCALE GENOMIC DNA]</scope>
    <source>
        <strain evidence="3 4">NIES-2499</strain>
    </source>
</reference>
<dbReference type="Pfam" id="PF04230">
    <property type="entry name" value="PS_pyruv_trans"/>
    <property type="match status" value="1"/>
</dbReference>
<comment type="caution">
    <text evidence="3">The sequence shown here is derived from an EMBL/GenBank/DDBJ whole genome shotgun (WGS) entry which is preliminary data.</text>
</comment>
<evidence type="ECO:0000313" key="3">
    <source>
        <dbReference type="EMBL" id="GAX83371.1"/>
    </source>
</evidence>
<dbReference type="InterPro" id="IPR007345">
    <property type="entry name" value="Polysacch_pyruvyl_Trfase"/>
</dbReference>
<gene>
    <name evidence="3" type="ORF">CEUSTIGMA_g10796.t1</name>
</gene>
<dbReference type="EMBL" id="BEGY01000097">
    <property type="protein sequence ID" value="GAX83371.1"/>
    <property type="molecule type" value="Genomic_DNA"/>
</dbReference>
<name>A0A250XJV6_9CHLO</name>
<keyword evidence="4" id="KW-1185">Reference proteome</keyword>
<sequence length="592" mass="66120">MFSGIAVVLASLQYFIVLAHQSSKELLTIQQIRRTHTEGIYKHDKTEDPRKMHRRLQIEWQQGFAVDVQDLVSDLGQAREFESKELSFEALRFSLKSLDLKLPPSAAGISDLLPSSSWNIPPSMCGRVPTQELQNPNRKFGFLERWSTAITTAVAQRALSLSSGNGGAIYPSHEREDVERSGSGFTGVYAGWLGQTNMGDEILADIFLEFFTKAVREAAFSTTQITVKKGSPVTAHTGWRGCSLSNVKECDFGVLGGGSTVSVDYLRHVLNLSMSGRPVIVFGSGHQSEPRPSRRTDAYMRKLCQYSNGSMLGGVRGYHTRTYLAEFGCTHESLPVLRDSALLAGKLYADGKSVLRDKLQQYGGKRHVIVATPFGEHTFPIFNQTLHFLLQTEQFAVVLQPVDELGHSVFKGYAEKIKKSLPTSLQPHLLLHDEFQDWGAILDLYRHASASLNSRLHSGVLSLAAGRPSIFLASNKKYGDLLGSINMRDLLLHPHNAQVGQAEAFSEGFARQLTRKVVEVVRRSAETGKHMESVFKDMWHHYTALMGDFMRQLRDMDPERYQATLCCHHISITRSLPSDRKVLIKVQCMDSH</sequence>
<feature type="signal peptide" evidence="1">
    <location>
        <begin position="1"/>
        <end position="19"/>
    </location>
</feature>
<evidence type="ECO:0000313" key="4">
    <source>
        <dbReference type="Proteomes" id="UP000232323"/>
    </source>
</evidence>